<feature type="domain" description="Core-binding (CB)" evidence="8">
    <location>
        <begin position="69"/>
        <end position="150"/>
    </location>
</feature>
<sequence>MANKEGHRRFGWVRKLPSGRYQASYLGPDGKRRNAPETYQRKSDAERFLSLVEVQMMQGQWIDPERAKVKLGVYAAKWIKERPGLRPRTVELYERLLRNQIGPHLGAVSVGDIKTSMVREWRTALLDSGVSASVTAKAYRLLRAVLMTATDEDGMLARNPCRIKGAGDESPEERPVLTLAQVFELAELLGRHPVGNIRKMPSGEFQLRYRLVEGGTRAFPQYLPDRQAAERVLWNLAVEGYAAVEHDDRYRALVLLATFASLRWGEAVALVRRDIDLGAGAVSVRRQYLELDTGDLVIGPPKSRAGKRTVSFPAGIVPLIREHLRTHVAEDASALVFAGPNGGVLRRGNFRRASRWALAVETLGLPNLHFHDLRHTGNTLAAQSGASLRDLMDRMGHDSVRAAMIYQHATSEAGRAIADALNDKIKAERGGDDDEDDGGLGGVLVPVA</sequence>
<organism evidence="9 10">
    <name type="scientific">Actinomadura nitritigenes</name>
    <dbReference type="NCBI Taxonomy" id="134602"/>
    <lineage>
        <taxon>Bacteria</taxon>
        <taxon>Bacillati</taxon>
        <taxon>Actinomycetota</taxon>
        <taxon>Actinomycetes</taxon>
        <taxon>Streptosporangiales</taxon>
        <taxon>Thermomonosporaceae</taxon>
        <taxon>Actinomadura</taxon>
    </lineage>
</organism>
<dbReference type="PROSITE" id="PS51900">
    <property type="entry name" value="CB"/>
    <property type="match status" value="1"/>
</dbReference>
<evidence type="ECO:0000259" key="8">
    <source>
        <dbReference type="PROSITE" id="PS51900"/>
    </source>
</evidence>
<dbReference type="Pfam" id="PF14659">
    <property type="entry name" value="Phage_int_SAM_3"/>
    <property type="match status" value="1"/>
</dbReference>
<keyword evidence="4" id="KW-0233">DNA recombination</keyword>
<dbReference type="InterPro" id="IPR058717">
    <property type="entry name" value="Phage_L5_Integrase_N"/>
</dbReference>
<evidence type="ECO:0000256" key="4">
    <source>
        <dbReference type="ARBA" id="ARBA00023172"/>
    </source>
</evidence>
<evidence type="ECO:0000256" key="6">
    <source>
        <dbReference type="SAM" id="MobiDB-lite"/>
    </source>
</evidence>
<dbReference type="RefSeq" id="WP_208274782.1">
    <property type="nucleotide sequence ID" value="NZ_BAAAGM010000146.1"/>
</dbReference>
<dbReference type="InterPro" id="IPR010998">
    <property type="entry name" value="Integrase_recombinase_N"/>
</dbReference>
<feature type="domain" description="Tyr recombinase" evidence="7">
    <location>
        <begin position="218"/>
        <end position="419"/>
    </location>
</feature>
<dbReference type="InterPro" id="IPR013762">
    <property type="entry name" value="Integrase-like_cat_sf"/>
</dbReference>
<dbReference type="SUPFAM" id="SSF56349">
    <property type="entry name" value="DNA breaking-rejoining enzymes"/>
    <property type="match status" value="2"/>
</dbReference>
<comment type="caution">
    <text evidence="9">The sequence shown here is derived from an EMBL/GenBank/DDBJ whole genome shotgun (WGS) entry which is preliminary data.</text>
</comment>
<dbReference type="Gene3D" id="1.10.443.10">
    <property type="entry name" value="Intergrase catalytic core"/>
    <property type="match status" value="1"/>
</dbReference>
<dbReference type="InterPro" id="IPR004107">
    <property type="entry name" value="Integrase_SAM-like_N"/>
</dbReference>
<dbReference type="InterPro" id="IPR002104">
    <property type="entry name" value="Integrase_catalytic"/>
</dbReference>
<dbReference type="PANTHER" id="PTHR30349:SF64">
    <property type="entry name" value="PROPHAGE INTEGRASE INTD-RELATED"/>
    <property type="match status" value="1"/>
</dbReference>
<evidence type="ECO:0000313" key="10">
    <source>
        <dbReference type="Proteomes" id="UP000666915"/>
    </source>
</evidence>
<evidence type="ECO:0000256" key="5">
    <source>
        <dbReference type="PROSITE-ProRule" id="PRU01248"/>
    </source>
</evidence>
<dbReference type="Pfam" id="PF00589">
    <property type="entry name" value="Phage_integrase"/>
    <property type="match status" value="1"/>
</dbReference>
<keyword evidence="2" id="KW-0229">DNA integration</keyword>
<feature type="region of interest" description="Disordered" evidence="6">
    <location>
        <begin position="427"/>
        <end position="448"/>
    </location>
</feature>
<keyword evidence="10" id="KW-1185">Reference proteome</keyword>
<evidence type="ECO:0000259" key="7">
    <source>
        <dbReference type="PROSITE" id="PS51898"/>
    </source>
</evidence>
<reference evidence="9 10" key="1">
    <citation type="submission" date="2021-03" db="EMBL/GenBank/DDBJ databases">
        <authorList>
            <person name="Kanchanasin P."/>
            <person name="Saeng-In P."/>
            <person name="Phongsopitanun W."/>
            <person name="Yuki M."/>
            <person name="Kudo T."/>
            <person name="Ohkuma M."/>
            <person name="Tanasupawat S."/>
        </authorList>
    </citation>
    <scope>NUCLEOTIDE SEQUENCE [LARGE SCALE GENOMIC DNA]</scope>
    <source>
        <strain evidence="9 10">L46</strain>
    </source>
</reference>
<dbReference type="InterPro" id="IPR050090">
    <property type="entry name" value="Tyrosine_recombinase_XerCD"/>
</dbReference>
<dbReference type="CDD" id="cd01189">
    <property type="entry name" value="INT_ICEBs1_C_like"/>
    <property type="match status" value="1"/>
</dbReference>
<evidence type="ECO:0000313" key="9">
    <source>
        <dbReference type="EMBL" id="MBO2445429.1"/>
    </source>
</evidence>
<keyword evidence="3 5" id="KW-0238">DNA-binding</keyword>
<gene>
    <name evidence="9" type="ORF">J4557_48875</name>
</gene>
<dbReference type="InterPro" id="IPR044068">
    <property type="entry name" value="CB"/>
</dbReference>
<dbReference type="Proteomes" id="UP000666915">
    <property type="component" value="Unassembled WGS sequence"/>
</dbReference>
<dbReference type="Pfam" id="PF26003">
    <property type="entry name" value="Integrase_N_phage"/>
    <property type="match status" value="1"/>
</dbReference>
<dbReference type="InterPro" id="IPR011010">
    <property type="entry name" value="DNA_brk_join_enz"/>
</dbReference>
<accession>A0ABS3RGR3</accession>
<dbReference type="PROSITE" id="PS51898">
    <property type="entry name" value="TYR_RECOMBINASE"/>
    <property type="match status" value="1"/>
</dbReference>
<evidence type="ECO:0000256" key="3">
    <source>
        <dbReference type="ARBA" id="ARBA00023125"/>
    </source>
</evidence>
<evidence type="ECO:0000256" key="2">
    <source>
        <dbReference type="ARBA" id="ARBA00022908"/>
    </source>
</evidence>
<comment type="similarity">
    <text evidence="1">Belongs to the 'phage' integrase family.</text>
</comment>
<proteinExistence type="inferred from homology"/>
<dbReference type="Gene3D" id="1.10.150.130">
    <property type="match status" value="1"/>
</dbReference>
<dbReference type="PANTHER" id="PTHR30349">
    <property type="entry name" value="PHAGE INTEGRASE-RELATED"/>
    <property type="match status" value="1"/>
</dbReference>
<protein>
    <submittedName>
        <fullName evidence="9">Site-specific integrase</fullName>
    </submittedName>
</protein>
<evidence type="ECO:0000256" key="1">
    <source>
        <dbReference type="ARBA" id="ARBA00008857"/>
    </source>
</evidence>
<dbReference type="EMBL" id="JAGEOK010000087">
    <property type="protein sequence ID" value="MBO2445429.1"/>
    <property type="molecule type" value="Genomic_DNA"/>
</dbReference>
<name>A0ABS3RGR3_9ACTN</name>